<name>A0A8J7WFZ7_9ACTN</name>
<dbReference type="SUPFAM" id="SSF159127">
    <property type="entry name" value="HupF/HypC-like"/>
    <property type="match status" value="1"/>
</dbReference>
<evidence type="ECO:0000256" key="1">
    <source>
        <dbReference type="ARBA" id="ARBA00006018"/>
    </source>
</evidence>
<evidence type="ECO:0000313" key="2">
    <source>
        <dbReference type="EMBL" id="MBS2961486.1"/>
    </source>
</evidence>
<dbReference type="GO" id="GO:1902670">
    <property type="term" value="F:carbon dioxide binding"/>
    <property type="evidence" value="ECO:0007669"/>
    <property type="project" value="TreeGrafter"/>
</dbReference>
<comment type="similarity">
    <text evidence="1">Belongs to the HupF/HypC family.</text>
</comment>
<dbReference type="Proteomes" id="UP000677913">
    <property type="component" value="Unassembled WGS sequence"/>
</dbReference>
<protein>
    <submittedName>
        <fullName evidence="2">HypC/HybG/HupF family hydrogenase formation chaperone</fullName>
    </submittedName>
</protein>
<dbReference type="InterPro" id="IPR001109">
    <property type="entry name" value="Hydrogenase_HupF/HypC"/>
</dbReference>
<gene>
    <name evidence="2" type="ORF">KGA66_00410</name>
</gene>
<dbReference type="RefSeq" id="WP_211463213.1">
    <property type="nucleotide sequence ID" value="NZ_JAGSXH010000001.1"/>
</dbReference>
<dbReference type="GO" id="GO:0005506">
    <property type="term" value="F:iron ion binding"/>
    <property type="evidence" value="ECO:0007669"/>
    <property type="project" value="TreeGrafter"/>
</dbReference>
<reference evidence="2" key="1">
    <citation type="submission" date="2021-04" db="EMBL/GenBank/DDBJ databases">
        <title>Genome based classification of Actinospica acidithermotolerans sp. nov., an actinobacterium isolated from an Indonesian hot spring.</title>
        <authorList>
            <person name="Kusuma A.B."/>
            <person name="Putra K.E."/>
            <person name="Nafisah S."/>
            <person name="Loh J."/>
            <person name="Nouioui I."/>
            <person name="Goodfellow M."/>
        </authorList>
    </citation>
    <scope>NUCLEOTIDE SEQUENCE</scope>
    <source>
        <strain evidence="2">DSM 45618</strain>
    </source>
</reference>
<keyword evidence="3" id="KW-1185">Reference proteome</keyword>
<sequence length="93" mass="9939">MCLGLAARVVAPDDRHADLAVAEIAGVRRTVNVGLLEQPVAPGDWVLVHMGFALSPIPADEVDDVLASLGLMAREREAGSALPKDGWEPEWTR</sequence>
<dbReference type="Pfam" id="PF01455">
    <property type="entry name" value="HupF_HypC"/>
    <property type="match status" value="1"/>
</dbReference>
<comment type="caution">
    <text evidence="2">The sequence shown here is derived from an EMBL/GenBank/DDBJ whole genome shotgun (WGS) entry which is preliminary data.</text>
</comment>
<dbReference type="PANTHER" id="PTHR35177">
    <property type="entry name" value="HYDROGENASE MATURATION FACTOR HYBG"/>
    <property type="match status" value="1"/>
</dbReference>
<dbReference type="GO" id="GO:0051604">
    <property type="term" value="P:protein maturation"/>
    <property type="evidence" value="ECO:0007669"/>
    <property type="project" value="TreeGrafter"/>
</dbReference>
<dbReference type="NCBIfam" id="TIGR00074">
    <property type="entry name" value="hypC_hupF"/>
    <property type="match status" value="1"/>
</dbReference>
<dbReference type="EMBL" id="JAGSXH010000001">
    <property type="protein sequence ID" value="MBS2961486.1"/>
    <property type="molecule type" value="Genomic_DNA"/>
</dbReference>
<accession>A0A8J7WFZ7</accession>
<evidence type="ECO:0000313" key="3">
    <source>
        <dbReference type="Proteomes" id="UP000677913"/>
    </source>
</evidence>
<organism evidence="2 3">
    <name type="scientific">Actinocrinis puniceicyclus</name>
    <dbReference type="NCBI Taxonomy" id="977794"/>
    <lineage>
        <taxon>Bacteria</taxon>
        <taxon>Bacillati</taxon>
        <taxon>Actinomycetota</taxon>
        <taxon>Actinomycetes</taxon>
        <taxon>Catenulisporales</taxon>
        <taxon>Actinospicaceae</taxon>
        <taxon>Actinocrinis</taxon>
    </lineage>
</organism>
<dbReference type="PRINTS" id="PR00445">
    <property type="entry name" value="HUPFHYPC"/>
</dbReference>
<proteinExistence type="inferred from homology"/>
<dbReference type="Gene3D" id="2.30.30.140">
    <property type="match status" value="1"/>
</dbReference>
<dbReference type="AlphaFoldDB" id="A0A8J7WFZ7"/>
<dbReference type="PANTHER" id="PTHR35177:SF2">
    <property type="entry name" value="HYDROGENASE MATURATION FACTOR HYBG"/>
    <property type="match status" value="1"/>
</dbReference>